<evidence type="ECO:0000256" key="1">
    <source>
        <dbReference type="SAM" id="Phobius"/>
    </source>
</evidence>
<dbReference type="AlphaFoldDB" id="A0AAV9N6M8"/>
<feature type="chain" id="PRO_5043956474" description="SMODS and SLOG-associating 2TM effector domain-containing protein" evidence="2">
    <location>
        <begin position="22"/>
        <end position="343"/>
    </location>
</feature>
<accession>A0AAV9N6M8</accession>
<evidence type="ECO:0008006" key="5">
    <source>
        <dbReference type="Google" id="ProtNLM"/>
    </source>
</evidence>
<gene>
    <name evidence="3" type="ORF">LTR84_003354</name>
</gene>
<keyword evidence="4" id="KW-1185">Reference proteome</keyword>
<feature type="transmembrane region" description="Helical" evidence="1">
    <location>
        <begin position="124"/>
        <end position="143"/>
    </location>
</feature>
<feature type="transmembrane region" description="Helical" evidence="1">
    <location>
        <begin position="230"/>
        <end position="252"/>
    </location>
</feature>
<evidence type="ECO:0000313" key="3">
    <source>
        <dbReference type="EMBL" id="KAK5050795.1"/>
    </source>
</evidence>
<evidence type="ECO:0000256" key="2">
    <source>
        <dbReference type="SAM" id="SignalP"/>
    </source>
</evidence>
<keyword evidence="2" id="KW-0732">Signal</keyword>
<sequence>MAQRIRSGILSLLLITPFLRSRTWLLRNQLVGVPVYNRVSGNSSLERLRQEHNLATWIVTAVCFSSTLRTMDRVERSVLPAVADPIAFRNAFISDFSSLAVTGAIISQVAITAIALPFVREAHWTAQGAFITSLVLGCLSVFFSTRIQRSLTALASAEDVKDWLCKPVSKKDYKAFERELRPRIIHAQASPATAAEREVLRTEIVQFLEKHRWKHASFYACASLSTPPELLNASMGSFLVGLGIYLGCVWAQNLDPVAGPTASRAILICFVTVAALGIGRFYWADQGKEKELSPIRGWLNDLKVDVVAVSTTAGDLETGVDSGLSTGTDHNEQSKAATVVHTV</sequence>
<feature type="transmembrane region" description="Helical" evidence="1">
    <location>
        <begin position="92"/>
        <end position="118"/>
    </location>
</feature>
<keyword evidence="1" id="KW-0472">Membrane</keyword>
<dbReference type="RefSeq" id="XP_064705295.1">
    <property type="nucleotide sequence ID" value="XM_064846942.1"/>
</dbReference>
<name>A0AAV9N6M8_9EURO</name>
<keyword evidence="1" id="KW-1133">Transmembrane helix</keyword>
<keyword evidence="1" id="KW-0812">Transmembrane</keyword>
<comment type="caution">
    <text evidence="3">The sequence shown here is derived from an EMBL/GenBank/DDBJ whole genome shotgun (WGS) entry which is preliminary data.</text>
</comment>
<dbReference type="EMBL" id="JAVRRD010000016">
    <property type="protein sequence ID" value="KAK5050795.1"/>
    <property type="molecule type" value="Genomic_DNA"/>
</dbReference>
<reference evidence="3 4" key="1">
    <citation type="submission" date="2023-08" db="EMBL/GenBank/DDBJ databases">
        <title>Black Yeasts Isolated from many extreme environments.</title>
        <authorList>
            <person name="Coleine C."/>
            <person name="Stajich J.E."/>
            <person name="Selbmann L."/>
        </authorList>
    </citation>
    <scope>NUCLEOTIDE SEQUENCE [LARGE SCALE GENOMIC DNA]</scope>
    <source>
        <strain evidence="3 4">CCFEE 5792</strain>
    </source>
</reference>
<dbReference type="GeneID" id="89971541"/>
<evidence type="ECO:0000313" key="4">
    <source>
        <dbReference type="Proteomes" id="UP001358417"/>
    </source>
</evidence>
<feature type="signal peptide" evidence="2">
    <location>
        <begin position="1"/>
        <end position="21"/>
    </location>
</feature>
<feature type="transmembrane region" description="Helical" evidence="1">
    <location>
        <begin position="264"/>
        <end position="283"/>
    </location>
</feature>
<protein>
    <recommendedName>
        <fullName evidence="5">SMODS and SLOG-associating 2TM effector domain-containing protein</fullName>
    </recommendedName>
</protein>
<organism evidence="3 4">
    <name type="scientific">Exophiala bonariae</name>
    <dbReference type="NCBI Taxonomy" id="1690606"/>
    <lineage>
        <taxon>Eukaryota</taxon>
        <taxon>Fungi</taxon>
        <taxon>Dikarya</taxon>
        <taxon>Ascomycota</taxon>
        <taxon>Pezizomycotina</taxon>
        <taxon>Eurotiomycetes</taxon>
        <taxon>Chaetothyriomycetidae</taxon>
        <taxon>Chaetothyriales</taxon>
        <taxon>Herpotrichiellaceae</taxon>
        <taxon>Exophiala</taxon>
    </lineage>
</organism>
<dbReference type="Proteomes" id="UP001358417">
    <property type="component" value="Unassembled WGS sequence"/>
</dbReference>
<proteinExistence type="predicted"/>